<protein>
    <submittedName>
        <fullName evidence="1">MSHA biogenesis protein MshI</fullName>
    </submittedName>
</protein>
<evidence type="ECO:0000313" key="2">
    <source>
        <dbReference type="Proteomes" id="UP000240904"/>
    </source>
</evidence>
<dbReference type="EMBL" id="PYMC01000008">
    <property type="protein sequence ID" value="PSW04544.1"/>
    <property type="molecule type" value="Genomic_DNA"/>
</dbReference>
<dbReference type="PIRSF" id="PIRSF028153">
    <property type="entry name" value="MSHA_biogenesis_protein_MshI"/>
    <property type="match status" value="1"/>
</dbReference>
<dbReference type="Pfam" id="PF05137">
    <property type="entry name" value="PilN"/>
    <property type="match status" value="1"/>
</dbReference>
<dbReference type="RefSeq" id="WP_107283623.1">
    <property type="nucleotide sequence ID" value="NZ_PYMC01000008.1"/>
</dbReference>
<comment type="caution">
    <text evidence="1">The sequence shown here is derived from an EMBL/GenBank/DDBJ whole genome shotgun (WGS) entry which is preliminary data.</text>
</comment>
<dbReference type="InterPro" id="IPR043129">
    <property type="entry name" value="ATPase_NBD"/>
</dbReference>
<dbReference type="AlphaFoldDB" id="A0A2T3MX80"/>
<gene>
    <name evidence="1" type="ORF">C9I89_12125</name>
</gene>
<reference evidence="1 2" key="1">
    <citation type="submission" date="2018-03" db="EMBL/GenBank/DDBJ databases">
        <title>Whole genome sequencing of Histamine producing bacteria.</title>
        <authorList>
            <person name="Butler K."/>
        </authorList>
    </citation>
    <scope>NUCLEOTIDE SEQUENCE [LARGE SCALE GENOMIC DNA]</scope>
    <source>
        <strain evidence="1 2">DSM 16190</strain>
    </source>
</reference>
<proteinExistence type="predicted"/>
<dbReference type="Proteomes" id="UP000240904">
    <property type="component" value="Unassembled WGS sequence"/>
</dbReference>
<dbReference type="SUPFAM" id="SSF53067">
    <property type="entry name" value="Actin-like ATPase domain"/>
    <property type="match status" value="1"/>
</dbReference>
<dbReference type="InterPro" id="IPR007813">
    <property type="entry name" value="PilN"/>
</dbReference>
<sequence length="490" mass="54305">MKPITLLNKYLKNKSNDKVASIAVFTDSITLVYESEQKWIIDSVDISSVSQWAESIKTLIEKHQLSGSQIKLVLGHGLYQSLLIEKPEVTREELPTALPFLVKDLVNESPMELVADGFPAPLKDRLQVFVANRKQVEQLIQCCADVSCELVSVSAEEVVWGQFTSSSLSQLILHRRHHAGLQLTAFKQQSMCFQRQLRGFSVPLIEGEGNALQLDSLALELQRSLDFLSAQLRDNPITQLVVSCDGEQDALLAQELSQRLSVSVSAVTPAHPVLESNGARIAWAALGEFGDTGINFYSDSLKPQKQYLSLRNVVMGWGIAIVLMGTVAGWYSWQNYVEQEKLSAEQARLADKRAELDRAKAVLAKHVPSPLKVELAGTLEQDLAAKQATLKAIEMHDDSLKVGYAGMLQQLSDAASSDISVSRIHATGKALDLEGLARNPDAVPSWLRAFKDYPSLVERRFQLMSLGRNKQNIVTFRLIADRTAQQETKE</sequence>
<name>A0A2T3MX80_9GAMM</name>
<dbReference type="Gene3D" id="3.30.420.380">
    <property type="match status" value="1"/>
</dbReference>
<keyword evidence="2" id="KW-1185">Reference proteome</keyword>
<evidence type="ECO:0000313" key="1">
    <source>
        <dbReference type="EMBL" id="PSW04544.1"/>
    </source>
</evidence>
<accession>A0A2T3MX80</accession>
<organism evidence="1 2">
    <name type="scientific">Photobacterium lipolyticum</name>
    <dbReference type="NCBI Taxonomy" id="266810"/>
    <lineage>
        <taxon>Bacteria</taxon>
        <taxon>Pseudomonadati</taxon>
        <taxon>Pseudomonadota</taxon>
        <taxon>Gammaproteobacteria</taxon>
        <taxon>Vibrionales</taxon>
        <taxon>Vibrionaceae</taxon>
        <taxon>Photobacterium</taxon>
    </lineage>
</organism>
<dbReference type="OrthoDB" id="5296002at2"/>
<dbReference type="InterPro" id="IPR016871">
    <property type="entry name" value="MSHA_biogenesis_MshI"/>
</dbReference>